<gene>
    <name evidence="1" type="ORF">CAUJ_LOCUS13892</name>
</gene>
<sequence>MEVLEDNLADFQEVLENQEKERFRLQGLHEKTFRSVGPEQKEDVTGKLKKRVGEGVVDGQGQEEGNYHESILPIFRLLCPPSRPFRHLALLLRVLLTTSLGVDAGNQGDEGGADIWMISFFSMKKQYGLSSLSRGIPEESGNEDRPLGT</sequence>
<organism evidence="1 2">
    <name type="scientific">Caenorhabditis auriculariae</name>
    <dbReference type="NCBI Taxonomy" id="2777116"/>
    <lineage>
        <taxon>Eukaryota</taxon>
        <taxon>Metazoa</taxon>
        <taxon>Ecdysozoa</taxon>
        <taxon>Nematoda</taxon>
        <taxon>Chromadorea</taxon>
        <taxon>Rhabditida</taxon>
        <taxon>Rhabditina</taxon>
        <taxon>Rhabditomorpha</taxon>
        <taxon>Rhabditoidea</taxon>
        <taxon>Rhabditidae</taxon>
        <taxon>Peloderinae</taxon>
        <taxon>Caenorhabditis</taxon>
    </lineage>
</organism>
<comment type="caution">
    <text evidence="1">The sequence shown here is derived from an EMBL/GenBank/DDBJ whole genome shotgun (WGS) entry which is preliminary data.</text>
</comment>
<keyword evidence="2" id="KW-1185">Reference proteome</keyword>
<proteinExistence type="predicted"/>
<dbReference type="Proteomes" id="UP000835052">
    <property type="component" value="Unassembled WGS sequence"/>
</dbReference>
<evidence type="ECO:0000313" key="2">
    <source>
        <dbReference type="Proteomes" id="UP000835052"/>
    </source>
</evidence>
<accession>A0A8S1HMX3</accession>
<evidence type="ECO:0000313" key="1">
    <source>
        <dbReference type="EMBL" id="CAD6197985.1"/>
    </source>
</evidence>
<protein>
    <submittedName>
        <fullName evidence="1">Uncharacterized protein</fullName>
    </submittedName>
</protein>
<name>A0A8S1HMX3_9PELO</name>
<dbReference type="AlphaFoldDB" id="A0A8S1HMX3"/>
<dbReference type="EMBL" id="CAJGYM010000111">
    <property type="protein sequence ID" value="CAD6197985.1"/>
    <property type="molecule type" value="Genomic_DNA"/>
</dbReference>
<reference evidence="1" key="1">
    <citation type="submission" date="2020-10" db="EMBL/GenBank/DDBJ databases">
        <authorList>
            <person name="Kikuchi T."/>
        </authorList>
    </citation>
    <scope>NUCLEOTIDE SEQUENCE</scope>
    <source>
        <strain evidence="1">NKZ352</strain>
    </source>
</reference>